<keyword evidence="4 13" id="KW-0723">Serine/threonine-protein kinase</keyword>
<dbReference type="InterPro" id="IPR000719">
    <property type="entry name" value="Prot_kinase_dom"/>
</dbReference>
<dbReference type="GO" id="GO:0030553">
    <property type="term" value="F:cGMP binding"/>
    <property type="evidence" value="ECO:0007669"/>
    <property type="project" value="UniProtKB-KW"/>
</dbReference>
<dbReference type="InterPro" id="IPR014710">
    <property type="entry name" value="RmlC-like_jellyroll"/>
</dbReference>
<evidence type="ECO:0000256" key="15">
    <source>
        <dbReference type="PIRSR" id="PIRSR000559-2"/>
    </source>
</evidence>
<organism evidence="22 23">
    <name type="scientific">Branchiostoma belcheri</name>
    <name type="common">Amphioxus</name>
    <dbReference type="NCBI Taxonomy" id="7741"/>
    <lineage>
        <taxon>Eukaryota</taxon>
        <taxon>Metazoa</taxon>
        <taxon>Chordata</taxon>
        <taxon>Cephalochordata</taxon>
        <taxon>Leptocardii</taxon>
        <taxon>Amphioxiformes</taxon>
        <taxon>Branchiostomatidae</taxon>
        <taxon>Branchiostoma</taxon>
    </lineage>
</organism>
<dbReference type="InterPro" id="IPR017441">
    <property type="entry name" value="Protein_kinase_ATP_BS"/>
</dbReference>
<protein>
    <recommendedName>
        <fullName evidence="3 13">cGMP-dependent protein kinase</fullName>
        <ecNumber evidence="3 13">2.7.11.12</ecNumber>
    </recommendedName>
</protein>
<dbReference type="SMART" id="SM00100">
    <property type="entry name" value="cNMP"/>
    <property type="match status" value="2"/>
</dbReference>
<dbReference type="AlphaFoldDB" id="A0A6P4ZWH2"/>
<feature type="active site" description="Proton acceptor" evidence="14">
    <location>
        <position position="630"/>
    </location>
</feature>
<feature type="domain" description="Cyclic nucleotide-binding" evidence="20">
    <location>
        <begin position="177"/>
        <end position="292"/>
    </location>
</feature>
<dbReference type="CDD" id="cd05572">
    <property type="entry name" value="STKc_cGK"/>
    <property type="match status" value="1"/>
</dbReference>
<keyword evidence="10 13" id="KW-0142">cGMP-binding</keyword>
<dbReference type="GeneID" id="109478278"/>
<dbReference type="Gene3D" id="1.10.510.10">
    <property type="entry name" value="Transferase(Phosphotransferase) domain 1"/>
    <property type="match status" value="1"/>
</dbReference>
<dbReference type="InterPro" id="IPR002374">
    <property type="entry name" value="cGMP_dep_kinase"/>
</dbReference>
<keyword evidence="6 13" id="KW-0808">Transferase</keyword>
<dbReference type="PROSITE" id="PS51285">
    <property type="entry name" value="AGC_KINASE_CTER"/>
    <property type="match status" value="1"/>
</dbReference>
<reference evidence="23" key="1">
    <citation type="submission" date="2025-08" db="UniProtKB">
        <authorList>
            <consortium name="RefSeq"/>
        </authorList>
    </citation>
    <scope>IDENTIFICATION</scope>
    <source>
        <tissue evidence="23">Gonad</tissue>
    </source>
</reference>
<sequence length="816" mass="91678">MPGKNVLCGRPTLARFPSPTQTHPSSWQAPGITTVCSSVLRKNHSELQEQSRGKDAEIRRLAQELDAYKNMVAEKDAELEKLRLEVKKLTDVLQQQTARGKAAPSSRLQGTMLPPIHEGLGMHGQQHDNKRAGRIGVKFGVSGESVSDTNATKDLPRVPKDQSVKQMLKEAIQQNDFMKNLDPIQMSEIVDCMDFQMFQSGQKVIQEGEAGQQLFVAEVGELKVTKGGNDLGNMGPKTLFGELALLYNCSRTATVKAVTESKLWAIDRNIFQMIMIKTGRTRREEHFKFLKSVSLLKELPHAKLSKIADCLEVDFYHEGEYIIREGQTGDTFFIIIEGEVKVTQKIEGVEEPKVIKTLSRGETFGEKALLSEDKRTANVIAVGGVKCLTLDRVAFNQLIGPLNEIKKVDEQYSLEDENRGAARLIKSRSPTNQMSQSVEGIRVQDSVLDTFGKIIGCYVCRILQKRGSRDIKSSTSSKDSQTSVPSSSDQVNGPAEDMLLYAKVPLDDLDVVATLGVGGFGRVELVKWQDKSFALKCLKKKHIVNTRQQEHIYSEKAIMMSCNSPFIIKLYKTFKDKRYVYMMMEPCLGGELWTILRDRGSFDDHTTRFCTACVVQAFTYLHGRGIIYRDLKPENLLLDQRGYVKLCDFGFAKKIGFGHKTWTFCGTPEYVAPEIILNKGHDYSADVWSLGILMFELLTGTPPFSGSDPMKTYNLILKGIDAVEFPRKIGKNANNLIKKLCKENPSERLGYQKNGMNDIKKHKWFQGFDWDGLTTQSTQPPIVPKVRGPQDTSNFDKYSRETDIPPEETSGWDTDF</sequence>
<evidence type="ECO:0000259" key="21">
    <source>
        <dbReference type="PROSITE" id="PS51285"/>
    </source>
</evidence>
<feature type="binding site" evidence="15">
    <location>
        <begin position="515"/>
        <end position="523"/>
    </location>
    <ligand>
        <name>ATP</name>
        <dbReference type="ChEBI" id="CHEBI:30616"/>
    </ligand>
</feature>
<dbReference type="SUPFAM" id="SSF56112">
    <property type="entry name" value="Protein kinase-like (PK-like)"/>
    <property type="match status" value="1"/>
</dbReference>
<keyword evidence="9 13" id="KW-0067">ATP-binding</keyword>
<evidence type="ECO:0000256" key="11">
    <source>
        <dbReference type="ARBA" id="ARBA00047298"/>
    </source>
</evidence>
<keyword evidence="5 13" id="KW-0140">cGMP</keyword>
<evidence type="ECO:0000256" key="2">
    <source>
        <dbReference type="ARBA" id="ARBA00006352"/>
    </source>
</evidence>
<feature type="region of interest" description="Disordered" evidence="18">
    <location>
        <begin position="1"/>
        <end position="30"/>
    </location>
</feature>
<keyword evidence="17" id="KW-0175">Coiled coil</keyword>
<evidence type="ECO:0000256" key="8">
    <source>
        <dbReference type="ARBA" id="ARBA00022777"/>
    </source>
</evidence>
<dbReference type="PIRSF" id="PIRSF000559">
    <property type="entry name" value="cGMP-dep_kinase"/>
    <property type="match status" value="1"/>
</dbReference>
<evidence type="ECO:0000259" key="20">
    <source>
        <dbReference type="PROSITE" id="PS50042"/>
    </source>
</evidence>
<dbReference type="PROSITE" id="PS50011">
    <property type="entry name" value="PROTEIN_KINASE_DOM"/>
    <property type="match status" value="1"/>
</dbReference>
<dbReference type="Gene3D" id="3.30.200.20">
    <property type="entry name" value="Phosphorylase Kinase, domain 1"/>
    <property type="match status" value="1"/>
</dbReference>
<evidence type="ECO:0000256" key="3">
    <source>
        <dbReference type="ARBA" id="ARBA00012428"/>
    </source>
</evidence>
<dbReference type="InterPro" id="IPR018488">
    <property type="entry name" value="cNMP-bd_CS"/>
</dbReference>
<evidence type="ECO:0000313" key="23">
    <source>
        <dbReference type="RefSeq" id="XP_019635297.1"/>
    </source>
</evidence>
<dbReference type="InterPro" id="IPR008271">
    <property type="entry name" value="Ser/Thr_kinase_AS"/>
</dbReference>
<feature type="region of interest" description="Disordered" evidence="18">
    <location>
        <begin position="471"/>
        <end position="492"/>
    </location>
</feature>
<evidence type="ECO:0000256" key="17">
    <source>
        <dbReference type="SAM" id="Coils"/>
    </source>
</evidence>
<proteinExistence type="inferred from homology"/>
<dbReference type="SUPFAM" id="SSF51206">
    <property type="entry name" value="cAMP-binding domain-like"/>
    <property type="match status" value="2"/>
</dbReference>
<dbReference type="PANTHER" id="PTHR24353:SF147">
    <property type="entry name" value="CGMP-DEPENDENT SERINE_THREONIN PROTEIN KINASE-RELATED"/>
    <property type="match status" value="1"/>
</dbReference>
<comment type="cofactor">
    <cofactor evidence="1">
        <name>Mg(2+)</name>
        <dbReference type="ChEBI" id="CHEBI:18420"/>
    </cofactor>
</comment>
<dbReference type="PROSITE" id="PS00889">
    <property type="entry name" value="CNMP_BINDING_2"/>
    <property type="match status" value="2"/>
</dbReference>
<dbReference type="FunFam" id="2.60.120.10:FF:000072">
    <property type="entry name" value="cGMP-dependent protein kinase"/>
    <property type="match status" value="1"/>
</dbReference>
<accession>A0A6P4ZWH2</accession>
<dbReference type="InterPro" id="IPR018490">
    <property type="entry name" value="cNMP-bd_dom_sf"/>
</dbReference>
<evidence type="ECO:0000256" key="4">
    <source>
        <dbReference type="ARBA" id="ARBA00022527"/>
    </source>
</evidence>
<evidence type="ECO:0000256" key="5">
    <source>
        <dbReference type="ARBA" id="ARBA00022535"/>
    </source>
</evidence>
<dbReference type="Pfam" id="PF00069">
    <property type="entry name" value="Pkinase"/>
    <property type="match status" value="1"/>
</dbReference>
<dbReference type="PROSITE" id="PS00108">
    <property type="entry name" value="PROTEIN_KINASE_ST"/>
    <property type="match status" value="1"/>
</dbReference>
<comment type="similarity">
    <text evidence="2 13">Belongs to the protein kinase superfamily. AGC Ser/Thr protein kinase family. cGMP subfamily.</text>
</comment>
<feature type="region of interest" description="Disordered" evidence="18">
    <location>
        <begin position="775"/>
        <end position="816"/>
    </location>
</feature>
<dbReference type="SMART" id="SM00133">
    <property type="entry name" value="S_TK_X"/>
    <property type="match status" value="1"/>
</dbReference>
<evidence type="ECO:0000259" key="19">
    <source>
        <dbReference type="PROSITE" id="PS50011"/>
    </source>
</evidence>
<dbReference type="PANTHER" id="PTHR24353">
    <property type="entry name" value="CYCLIC NUCLEOTIDE-DEPENDENT PROTEIN KINASE"/>
    <property type="match status" value="1"/>
</dbReference>
<dbReference type="OrthoDB" id="63267at2759"/>
<keyword evidence="7 13" id="KW-0547">Nucleotide-binding</keyword>
<evidence type="ECO:0000256" key="1">
    <source>
        <dbReference type="ARBA" id="ARBA00001946"/>
    </source>
</evidence>
<dbReference type="GO" id="GO:0005737">
    <property type="term" value="C:cytoplasm"/>
    <property type="evidence" value="ECO:0007669"/>
    <property type="project" value="UniProtKB-ARBA"/>
</dbReference>
<name>A0A6P4ZWH2_BRABE</name>
<evidence type="ECO:0000256" key="16">
    <source>
        <dbReference type="PROSITE-ProRule" id="PRU10141"/>
    </source>
</evidence>
<dbReference type="InterPro" id="IPR011009">
    <property type="entry name" value="Kinase-like_dom_sf"/>
</dbReference>
<evidence type="ECO:0000313" key="22">
    <source>
        <dbReference type="Proteomes" id="UP000515135"/>
    </source>
</evidence>
<dbReference type="InterPro" id="IPR035014">
    <property type="entry name" value="STKc_cGK"/>
</dbReference>
<dbReference type="FunFam" id="2.60.120.10:FF:000064">
    <property type="entry name" value="cGMP-dependent protein kinase, isozyme"/>
    <property type="match status" value="1"/>
</dbReference>
<dbReference type="PROSITE" id="PS50042">
    <property type="entry name" value="CNMP_BINDING_3"/>
    <property type="match status" value="2"/>
</dbReference>
<dbReference type="Gene3D" id="2.60.120.10">
    <property type="entry name" value="Jelly Rolls"/>
    <property type="match status" value="2"/>
</dbReference>
<dbReference type="EC" id="2.7.11.12" evidence="3 13"/>
<dbReference type="Proteomes" id="UP000515135">
    <property type="component" value="Unplaced"/>
</dbReference>
<dbReference type="InterPro" id="IPR000595">
    <property type="entry name" value="cNMP-bd_dom"/>
</dbReference>
<evidence type="ECO:0000256" key="13">
    <source>
        <dbReference type="PIRNR" id="PIRNR000559"/>
    </source>
</evidence>
<dbReference type="GO" id="GO:0005524">
    <property type="term" value="F:ATP binding"/>
    <property type="evidence" value="ECO:0007669"/>
    <property type="project" value="UniProtKB-UniRule"/>
</dbReference>
<dbReference type="KEGG" id="bbel:109478278"/>
<feature type="domain" description="Protein kinase" evidence="19">
    <location>
        <begin position="509"/>
        <end position="765"/>
    </location>
</feature>
<comment type="catalytic activity">
    <reaction evidence="12">
        <text>L-seryl-[protein] + ATP = O-phospho-L-seryl-[protein] + ADP + H(+)</text>
        <dbReference type="Rhea" id="RHEA:17989"/>
        <dbReference type="Rhea" id="RHEA-COMP:9863"/>
        <dbReference type="Rhea" id="RHEA-COMP:11604"/>
        <dbReference type="ChEBI" id="CHEBI:15378"/>
        <dbReference type="ChEBI" id="CHEBI:29999"/>
        <dbReference type="ChEBI" id="CHEBI:30616"/>
        <dbReference type="ChEBI" id="CHEBI:83421"/>
        <dbReference type="ChEBI" id="CHEBI:456216"/>
        <dbReference type="EC" id="2.7.11.12"/>
    </reaction>
</comment>
<evidence type="ECO:0000256" key="12">
    <source>
        <dbReference type="ARBA" id="ARBA00047462"/>
    </source>
</evidence>
<dbReference type="PROSITE" id="PS00107">
    <property type="entry name" value="PROTEIN_KINASE_ATP"/>
    <property type="match status" value="1"/>
</dbReference>
<evidence type="ECO:0000256" key="18">
    <source>
        <dbReference type="SAM" id="MobiDB-lite"/>
    </source>
</evidence>
<evidence type="ECO:0000256" key="6">
    <source>
        <dbReference type="ARBA" id="ARBA00022679"/>
    </source>
</evidence>
<dbReference type="PROSITE" id="PS00888">
    <property type="entry name" value="CNMP_BINDING_1"/>
    <property type="match status" value="1"/>
</dbReference>
<gene>
    <name evidence="23" type="primary">LOC109478278</name>
</gene>
<dbReference type="PRINTS" id="PR00104">
    <property type="entry name" value="CGMPKINASE"/>
</dbReference>
<dbReference type="Pfam" id="PF00027">
    <property type="entry name" value="cNMP_binding"/>
    <property type="match status" value="2"/>
</dbReference>
<feature type="compositionally biased region" description="Polar residues" evidence="18">
    <location>
        <begin position="18"/>
        <end position="28"/>
    </location>
</feature>
<keyword evidence="8 13" id="KW-0418">Kinase</keyword>
<feature type="compositionally biased region" description="Low complexity" evidence="18">
    <location>
        <begin position="473"/>
        <end position="491"/>
    </location>
</feature>
<evidence type="ECO:0000256" key="7">
    <source>
        <dbReference type="ARBA" id="ARBA00022741"/>
    </source>
</evidence>
<dbReference type="InterPro" id="IPR000961">
    <property type="entry name" value="AGC-kinase_C"/>
</dbReference>
<dbReference type="SMART" id="SM00220">
    <property type="entry name" value="S_TKc"/>
    <property type="match status" value="1"/>
</dbReference>
<feature type="domain" description="Cyclic nucleotide-binding" evidence="20">
    <location>
        <begin position="295"/>
        <end position="416"/>
    </location>
</feature>
<dbReference type="CDD" id="cd00038">
    <property type="entry name" value="CAP_ED"/>
    <property type="match status" value="2"/>
</dbReference>
<dbReference type="RefSeq" id="XP_019635297.1">
    <property type="nucleotide sequence ID" value="XM_019779738.1"/>
</dbReference>
<dbReference type="GO" id="GO:0004692">
    <property type="term" value="F:cGMP-dependent protein kinase activity"/>
    <property type="evidence" value="ECO:0007669"/>
    <property type="project" value="UniProtKB-EC"/>
</dbReference>
<comment type="catalytic activity">
    <reaction evidence="11 13">
        <text>L-threonyl-[protein] + ATP = O-phospho-L-threonyl-[protein] + ADP + H(+)</text>
        <dbReference type="Rhea" id="RHEA:46608"/>
        <dbReference type="Rhea" id="RHEA-COMP:11060"/>
        <dbReference type="Rhea" id="RHEA-COMP:11605"/>
        <dbReference type="ChEBI" id="CHEBI:15378"/>
        <dbReference type="ChEBI" id="CHEBI:30013"/>
        <dbReference type="ChEBI" id="CHEBI:30616"/>
        <dbReference type="ChEBI" id="CHEBI:61977"/>
        <dbReference type="ChEBI" id="CHEBI:456216"/>
        <dbReference type="EC" id="2.7.11.12"/>
    </reaction>
</comment>
<keyword evidence="22" id="KW-1185">Reference proteome</keyword>
<evidence type="ECO:0000256" key="10">
    <source>
        <dbReference type="ARBA" id="ARBA00022992"/>
    </source>
</evidence>
<feature type="domain" description="AGC-kinase C-terminal" evidence="21">
    <location>
        <begin position="766"/>
        <end position="816"/>
    </location>
</feature>
<feature type="coiled-coil region" evidence="17">
    <location>
        <begin position="44"/>
        <end position="99"/>
    </location>
</feature>
<feature type="binding site" evidence="15 16">
    <location>
        <position position="536"/>
    </location>
    <ligand>
        <name>ATP</name>
        <dbReference type="ChEBI" id="CHEBI:30616"/>
    </ligand>
</feature>
<dbReference type="FunFam" id="1.10.510.10:FF:000096">
    <property type="entry name" value="cGMP-dependent protein kinase"/>
    <property type="match status" value="1"/>
</dbReference>
<evidence type="ECO:0000256" key="9">
    <source>
        <dbReference type="ARBA" id="ARBA00022840"/>
    </source>
</evidence>
<evidence type="ECO:0000256" key="14">
    <source>
        <dbReference type="PIRSR" id="PIRSR000559-1"/>
    </source>
</evidence>